<reference evidence="1 2" key="1">
    <citation type="submission" date="2017-10" db="EMBL/GenBank/DDBJ databases">
        <title>Genomics of the genus Arcobacter.</title>
        <authorList>
            <person name="Perez-Cataluna A."/>
            <person name="Figueras M.J."/>
        </authorList>
    </citation>
    <scope>NUCLEOTIDE SEQUENCE [LARGE SCALE GENOMIC DNA]</scope>
    <source>
        <strain evidence="1 2">DSM 24636</strain>
    </source>
</reference>
<gene>
    <name evidence="1" type="ORF">CRV06_13365</name>
</gene>
<proteinExistence type="predicted"/>
<name>A0A4Q0XVG3_9BACT</name>
<comment type="caution">
    <text evidence="1">The sequence shown here is derived from an EMBL/GenBank/DDBJ whole genome shotgun (WGS) entry which is preliminary data.</text>
</comment>
<evidence type="ECO:0000313" key="1">
    <source>
        <dbReference type="EMBL" id="RXJ61570.1"/>
    </source>
</evidence>
<protein>
    <submittedName>
        <fullName evidence="1">Uncharacterized protein</fullName>
    </submittedName>
</protein>
<evidence type="ECO:0000313" key="2">
    <source>
        <dbReference type="Proteomes" id="UP000290191"/>
    </source>
</evidence>
<dbReference type="Proteomes" id="UP000290191">
    <property type="component" value="Unassembled WGS sequence"/>
</dbReference>
<sequence length="59" mass="7166">MKYLQILLILNFIYGMQKMFTVNKTLFFSIKKFFINVYNGIIFFNLKATKLNTRRIHVK</sequence>
<keyword evidence="2" id="KW-1185">Reference proteome</keyword>
<organism evidence="1 2">
    <name type="scientific">Halarcobacter anaerophilus</name>
    <dbReference type="NCBI Taxonomy" id="877500"/>
    <lineage>
        <taxon>Bacteria</taxon>
        <taxon>Pseudomonadati</taxon>
        <taxon>Campylobacterota</taxon>
        <taxon>Epsilonproteobacteria</taxon>
        <taxon>Campylobacterales</taxon>
        <taxon>Arcobacteraceae</taxon>
        <taxon>Halarcobacter</taxon>
    </lineage>
</organism>
<dbReference type="EMBL" id="PDKO01000014">
    <property type="protein sequence ID" value="RXJ61570.1"/>
    <property type="molecule type" value="Genomic_DNA"/>
</dbReference>
<accession>A0A4Q0XVG3</accession>
<dbReference type="AlphaFoldDB" id="A0A4Q0XVG3"/>